<keyword evidence="5 13" id="KW-0418">Kinase</keyword>
<evidence type="ECO:0000313" key="13">
    <source>
        <dbReference type="EMBL" id="OMH81594.1"/>
    </source>
</evidence>
<evidence type="ECO:0000256" key="6">
    <source>
        <dbReference type="ARBA" id="ARBA00022840"/>
    </source>
</evidence>
<dbReference type="EC" id="2.7.11.1" evidence="1"/>
<gene>
    <name evidence="13" type="ORF">AX774_g4949</name>
</gene>
<evidence type="ECO:0000256" key="10">
    <source>
        <dbReference type="RuleBase" id="RU000304"/>
    </source>
</evidence>
<protein>
    <recommendedName>
        <fullName evidence="1">non-specific serine/threonine protein kinase</fullName>
        <ecNumber evidence="1">2.7.11.1</ecNumber>
    </recommendedName>
</protein>
<dbReference type="InterPro" id="IPR000719">
    <property type="entry name" value="Prot_kinase_dom"/>
</dbReference>
<dbReference type="PANTHER" id="PTHR47634">
    <property type="entry name" value="PROTEIN KINASE DOMAIN-CONTAINING PROTEIN-RELATED"/>
    <property type="match status" value="1"/>
</dbReference>
<dbReference type="Gene3D" id="3.30.200.20">
    <property type="entry name" value="Phosphorylase Kinase, domain 1"/>
    <property type="match status" value="1"/>
</dbReference>
<dbReference type="AlphaFoldDB" id="A0A1R1PKV7"/>
<dbReference type="CDD" id="cd14136">
    <property type="entry name" value="STKc_SRPK"/>
    <property type="match status" value="1"/>
</dbReference>
<dbReference type="Gene3D" id="1.10.510.10">
    <property type="entry name" value="Transferase(Phosphotransferase) domain 1"/>
    <property type="match status" value="1"/>
</dbReference>
<comment type="catalytic activity">
    <reaction evidence="8">
        <text>L-seryl-[protein] + ATP = O-phospho-L-seryl-[protein] + ADP + H(+)</text>
        <dbReference type="Rhea" id="RHEA:17989"/>
        <dbReference type="Rhea" id="RHEA-COMP:9863"/>
        <dbReference type="Rhea" id="RHEA-COMP:11604"/>
        <dbReference type="ChEBI" id="CHEBI:15378"/>
        <dbReference type="ChEBI" id="CHEBI:29999"/>
        <dbReference type="ChEBI" id="CHEBI:30616"/>
        <dbReference type="ChEBI" id="CHEBI:83421"/>
        <dbReference type="ChEBI" id="CHEBI:456216"/>
        <dbReference type="EC" id="2.7.11.1"/>
    </reaction>
</comment>
<comment type="caution">
    <text evidence="13">The sequence shown here is derived from an EMBL/GenBank/DDBJ whole genome shotgun (WGS) entry which is preliminary data.</text>
</comment>
<feature type="domain" description="Protein kinase" evidence="12">
    <location>
        <begin position="38"/>
        <end position="463"/>
    </location>
</feature>
<feature type="region of interest" description="Disordered" evidence="11">
    <location>
        <begin position="244"/>
        <end position="301"/>
    </location>
</feature>
<reference evidence="14" key="1">
    <citation type="submission" date="2017-01" db="EMBL/GenBank/DDBJ databases">
        <authorList>
            <person name="Wang Y."/>
            <person name="White M."/>
            <person name="Kvist S."/>
            <person name="Moncalvo J.-M."/>
        </authorList>
    </citation>
    <scope>NUCLEOTIDE SEQUENCE [LARGE SCALE GENOMIC DNA]</scope>
    <source>
        <strain evidence="14">COL-18-3</strain>
    </source>
</reference>
<evidence type="ECO:0000256" key="5">
    <source>
        <dbReference type="ARBA" id="ARBA00022777"/>
    </source>
</evidence>
<dbReference type="InterPro" id="IPR051334">
    <property type="entry name" value="SRPK"/>
</dbReference>
<keyword evidence="14" id="KW-1185">Reference proteome</keyword>
<organism evidence="13 14">
    <name type="scientific">Zancudomyces culisetae</name>
    <name type="common">Gut fungus</name>
    <name type="synonym">Smittium culisetae</name>
    <dbReference type="NCBI Taxonomy" id="1213189"/>
    <lineage>
        <taxon>Eukaryota</taxon>
        <taxon>Fungi</taxon>
        <taxon>Fungi incertae sedis</taxon>
        <taxon>Zoopagomycota</taxon>
        <taxon>Kickxellomycotina</taxon>
        <taxon>Harpellomycetes</taxon>
        <taxon>Harpellales</taxon>
        <taxon>Legeriomycetaceae</taxon>
        <taxon>Zancudomyces</taxon>
    </lineage>
</organism>
<dbReference type="InterPro" id="IPR008271">
    <property type="entry name" value="Ser/Thr_kinase_AS"/>
</dbReference>
<keyword evidence="2 10" id="KW-0723">Serine/threonine-protein kinase</keyword>
<dbReference type="SMART" id="SM00220">
    <property type="entry name" value="S_TKc"/>
    <property type="match status" value="1"/>
</dbReference>
<proteinExistence type="inferred from homology"/>
<feature type="binding site" evidence="9">
    <location>
        <position position="67"/>
    </location>
    <ligand>
        <name>ATP</name>
        <dbReference type="ChEBI" id="CHEBI:30616"/>
    </ligand>
</feature>
<dbReference type="PROSITE" id="PS50011">
    <property type="entry name" value="PROTEIN_KINASE_DOM"/>
    <property type="match status" value="1"/>
</dbReference>
<dbReference type="Pfam" id="PF00069">
    <property type="entry name" value="Pkinase"/>
    <property type="match status" value="2"/>
</dbReference>
<evidence type="ECO:0000256" key="9">
    <source>
        <dbReference type="PROSITE-ProRule" id="PRU10141"/>
    </source>
</evidence>
<keyword evidence="3" id="KW-0808">Transferase</keyword>
<dbReference type="GO" id="GO:0005634">
    <property type="term" value="C:nucleus"/>
    <property type="evidence" value="ECO:0007669"/>
    <property type="project" value="TreeGrafter"/>
</dbReference>
<dbReference type="InterPro" id="IPR011009">
    <property type="entry name" value="Kinase-like_dom_sf"/>
</dbReference>
<evidence type="ECO:0000256" key="2">
    <source>
        <dbReference type="ARBA" id="ARBA00022527"/>
    </source>
</evidence>
<keyword evidence="4 9" id="KW-0547">Nucleotide-binding</keyword>
<keyword evidence="6 9" id="KW-0067">ATP-binding</keyword>
<dbReference type="Proteomes" id="UP000188320">
    <property type="component" value="Unassembled WGS sequence"/>
</dbReference>
<evidence type="ECO:0000256" key="3">
    <source>
        <dbReference type="ARBA" id="ARBA00022679"/>
    </source>
</evidence>
<evidence type="ECO:0000259" key="12">
    <source>
        <dbReference type="PROSITE" id="PS50011"/>
    </source>
</evidence>
<dbReference type="GO" id="GO:0050684">
    <property type="term" value="P:regulation of mRNA processing"/>
    <property type="evidence" value="ECO:0007669"/>
    <property type="project" value="TreeGrafter"/>
</dbReference>
<evidence type="ECO:0000256" key="11">
    <source>
        <dbReference type="SAM" id="MobiDB-lite"/>
    </source>
</evidence>
<accession>A0A1R1PKV7</accession>
<dbReference type="EMBL" id="LSSK01000864">
    <property type="protein sequence ID" value="OMH81594.1"/>
    <property type="molecule type" value="Genomic_DNA"/>
</dbReference>
<evidence type="ECO:0000313" key="14">
    <source>
        <dbReference type="Proteomes" id="UP000188320"/>
    </source>
</evidence>
<dbReference type="PROSITE" id="PS00108">
    <property type="entry name" value="PROTEIN_KINASE_ST"/>
    <property type="match status" value="1"/>
</dbReference>
<comment type="similarity">
    <text evidence="10">Belongs to the protein kinase superfamily.</text>
</comment>
<dbReference type="InterPro" id="IPR017441">
    <property type="entry name" value="Protein_kinase_ATP_BS"/>
</dbReference>
<evidence type="ECO:0000256" key="7">
    <source>
        <dbReference type="ARBA" id="ARBA00047899"/>
    </source>
</evidence>
<name>A0A1R1PKV7_ZANCU</name>
<evidence type="ECO:0000256" key="8">
    <source>
        <dbReference type="ARBA" id="ARBA00048679"/>
    </source>
</evidence>
<dbReference type="GO" id="GO:0000245">
    <property type="term" value="P:spliceosomal complex assembly"/>
    <property type="evidence" value="ECO:0007669"/>
    <property type="project" value="TreeGrafter"/>
</dbReference>
<evidence type="ECO:0000256" key="4">
    <source>
        <dbReference type="ARBA" id="ARBA00022741"/>
    </source>
</evidence>
<sequence length="464" mass="52033">MKKTEYHSSGEDEEDIEDYRLGGYHPVRIGEKFKDGRYEIIRKLGWGHFSTVWLAYDKQNDNHVALKIVKSAKRYTEAANDEIQLCERAATSSPTHRGYKHVVLLIDHFEHKGPNGVHVCMVFEVLGENLLCLLRNAKNFTSLGNGSNGGGEGRGGGGNRNGLPMHIVRQVARQILEGLSYLHGPCRMIHTDLKPENVLVCIENVEDVIRKQIGRSPARSEHNLARNSGEHSNSLVRNMNEIKLGDPSITSNNHMETDVKDSTEPNQISTTGGSGTSETDGSAAVPDSNNGSRSNQKPSSLQFKIADLGNATWIERHFTEDIQTRQYRSPEVIIGAPWNSSADIWSCACMIFELLTGEYLFEPRSGARYNKDDDHLAQIIETIGPIPKRLAVSGSYSSEFFNKRGELRHIKTLNPLSLEEILHEEYRFSRSDSVAFANFLLPMLDVNPLKRASAEEMLRHPWLN</sequence>
<dbReference type="GO" id="GO:0004674">
    <property type="term" value="F:protein serine/threonine kinase activity"/>
    <property type="evidence" value="ECO:0007669"/>
    <property type="project" value="UniProtKB-KW"/>
</dbReference>
<dbReference type="OrthoDB" id="2649at2759"/>
<feature type="compositionally biased region" description="Polar residues" evidence="11">
    <location>
        <begin position="287"/>
        <end position="301"/>
    </location>
</feature>
<dbReference type="SUPFAM" id="SSF56112">
    <property type="entry name" value="Protein kinase-like (PK-like)"/>
    <property type="match status" value="1"/>
</dbReference>
<dbReference type="FunFam" id="3.30.200.20:FF:000770">
    <property type="entry name" value="SRSF protein kinase 2"/>
    <property type="match status" value="1"/>
</dbReference>
<evidence type="ECO:0000256" key="1">
    <source>
        <dbReference type="ARBA" id="ARBA00012513"/>
    </source>
</evidence>
<dbReference type="GO" id="GO:0005737">
    <property type="term" value="C:cytoplasm"/>
    <property type="evidence" value="ECO:0007669"/>
    <property type="project" value="TreeGrafter"/>
</dbReference>
<feature type="region of interest" description="Disordered" evidence="11">
    <location>
        <begin position="217"/>
        <end position="236"/>
    </location>
</feature>
<dbReference type="PROSITE" id="PS00107">
    <property type="entry name" value="PROTEIN_KINASE_ATP"/>
    <property type="match status" value="1"/>
</dbReference>
<comment type="catalytic activity">
    <reaction evidence="7">
        <text>L-threonyl-[protein] + ATP = O-phospho-L-threonyl-[protein] + ADP + H(+)</text>
        <dbReference type="Rhea" id="RHEA:46608"/>
        <dbReference type="Rhea" id="RHEA-COMP:11060"/>
        <dbReference type="Rhea" id="RHEA-COMP:11605"/>
        <dbReference type="ChEBI" id="CHEBI:15378"/>
        <dbReference type="ChEBI" id="CHEBI:30013"/>
        <dbReference type="ChEBI" id="CHEBI:30616"/>
        <dbReference type="ChEBI" id="CHEBI:61977"/>
        <dbReference type="ChEBI" id="CHEBI:456216"/>
        <dbReference type="EC" id="2.7.11.1"/>
    </reaction>
</comment>
<dbReference type="FunFam" id="1.10.510.10:FF:000275">
    <property type="entry name" value="SRSF protein kinase 2 isoform X3"/>
    <property type="match status" value="1"/>
</dbReference>
<dbReference type="PANTHER" id="PTHR47634:SF9">
    <property type="entry name" value="PROTEIN KINASE DOMAIN-CONTAINING PROTEIN-RELATED"/>
    <property type="match status" value="1"/>
</dbReference>
<dbReference type="GO" id="GO:0005524">
    <property type="term" value="F:ATP binding"/>
    <property type="evidence" value="ECO:0007669"/>
    <property type="project" value="UniProtKB-UniRule"/>
</dbReference>